<gene>
    <name evidence="2" type="ORF">FB559_6873</name>
</gene>
<dbReference type="Pfam" id="PF19054">
    <property type="entry name" value="DUF5753"/>
    <property type="match status" value="1"/>
</dbReference>
<dbReference type="GO" id="GO:0003677">
    <property type="term" value="F:DNA binding"/>
    <property type="evidence" value="ECO:0007669"/>
    <property type="project" value="InterPro"/>
</dbReference>
<dbReference type="SMART" id="SM00530">
    <property type="entry name" value="HTH_XRE"/>
    <property type="match status" value="1"/>
</dbReference>
<dbReference type="CDD" id="cd00093">
    <property type="entry name" value="HTH_XRE"/>
    <property type="match status" value="1"/>
</dbReference>
<dbReference type="Pfam" id="PF13560">
    <property type="entry name" value="HTH_31"/>
    <property type="match status" value="1"/>
</dbReference>
<sequence>MAGEHMTARQFVGKEIRLAREAKGLSRVELAKKFPVSESLVRWWESGRTAPGEQCVGKLITILDLPEMLQHVLDDLACNEVAPEWLGKWLAVEEKATTLLTFEPLVVPGLLQTEDYARAVLRLGKESPLDLEGKVNDRLGRQRVLAREEPPLYHAILDEAAITRPVGSPQIMCDQLMHVADQAEQREMIIVQVIPFRVGAHAGFAGGAIVLASFDGAEVAYVDNALRGDVIEKSEDVMVIRRLWQKLSAKALSEDESALLIREAARKWAT</sequence>
<dbReference type="SUPFAM" id="SSF47413">
    <property type="entry name" value="lambda repressor-like DNA-binding domains"/>
    <property type="match status" value="1"/>
</dbReference>
<dbReference type="OrthoDB" id="3466567at2"/>
<evidence type="ECO:0000313" key="3">
    <source>
        <dbReference type="Proteomes" id="UP000316096"/>
    </source>
</evidence>
<evidence type="ECO:0000259" key="1">
    <source>
        <dbReference type="PROSITE" id="PS50943"/>
    </source>
</evidence>
<evidence type="ECO:0000313" key="2">
    <source>
        <dbReference type="EMBL" id="TQM01128.1"/>
    </source>
</evidence>
<dbReference type="InterPro" id="IPR043917">
    <property type="entry name" value="DUF5753"/>
</dbReference>
<dbReference type="AlphaFoldDB" id="A0A543CW94"/>
<reference evidence="2 3" key="1">
    <citation type="submission" date="2019-06" db="EMBL/GenBank/DDBJ databases">
        <title>Sequencing the genomes of 1000 actinobacteria strains.</title>
        <authorList>
            <person name="Klenk H.-P."/>
        </authorList>
    </citation>
    <scope>NUCLEOTIDE SEQUENCE [LARGE SCALE GENOMIC DNA]</scope>
    <source>
        <strain evidence="2 3">DSM 102200</strain>
    </source>
</reference>
<proteinExistence type="predicted"/>
<comment type="caution">
    <text evidence="2">The sequence shown here is derived from an EMBL/GenBank/DDBJ whole genome shotgun (WGS) entry which is preliminary data.</text>
</comment>
<dbReference type="EMBL" id="VFOZ01000001">
    <property type="protein sequence ID" value="TQM01128.1"/>
    <property type="molecule type" value="Genomic_DNA"/>
</dbReference>
<name>A0A543CW94_9ACTN</name>
<keyword evidence="3" id="KW-1185">Reference proteome</keyword>
<dbReference type="Proteomes" id="UP000316096">
    <property type="component" value="Unassembled WGS sequence"/>
</dbReference>
<protein>
    <submittedName>
        <fullName evidence="2">Helix-turn-helix protein</fullName>
    </submittedName>
</protein>
<dbReference type="PROSITE" id="PS50943">
    <property type="entry name" value="HTH_CROC1"/>
    <property type="match status" value="1"/>
</dbReference>
<dbReference type="InterPro" id="IPR010982">
    <property type="entry name" value="Lambda_DNA-bd_dom_sf"/>
</dbReference>
<dbReference type="RefSeq" id="WP_141961002.1">
    <property type="nucleotide sequence ID" value="NZ_VFOZ01000001.1"/>
</dbReference>
<dbReference type="InterPro" id="IPR001387">
    <property type="entry name" value="Cro/C1-type_HTH"/>
</dbReference>
<organism evidence="2 3">
    <name type="scientific">Actinoallomurus bryophytorum</name>
    <dbReference type="NCBI Taxonomy" id="1490222"/>
    <lineage>
        <taxon>Bacteria</taxon>
        <taxon>Bacillati</taxon>
        <taxon>Actinomycetota</taxon>
        <taxon>Actinomycetes</taxon>
        <taxon>Streptosporangiales</taxon>
        <taxon>Thermomonosporaceae</taxon>
        <taxon>Actinoallomurus</taxon>
    </lineage>
</organism>
<accession>A0A543CW94</accession>
<dbReference type="Gene3D" id="1.10.260.40">
    <property type="entry name" value="lambda repressor-like DNA-binding domains"/>
    <property type="match status" value="1"/>
</dbReference>
<feature type="domain" description="HTH cro/C1-type" evidence="1">
    <location>
        <begin position="16"/>
        <end position="69"/>
    </location>
</feature>